<dbReference type="OrthoDB" id="3252971at2759"/>
<dbReference type="AlphaFoldDB" id="A0A2H3CD54"/>
<gene>
    <name evidence="1" type="ORF">ARMGADRAFT_1020585</name>
</gene>
<protein>
    <submittedName>
        <fullName evidence="1">Uncharacterized protein</fullName>
    </submittedName>
</protein>
<name>A0A2H3CD54_ARMGA</name>
<reference evidence="2" key="1">
    <citation type="journal article" date="2017" name="Nat. Ecol. Evol.">
        <title>Genome expansion and lineage-specific genetic innovations in the forest pathogenic fungi Armillaria.</title>
        <authorList>
            <person name="Sipos G."/>
            <person name="Prasanna A.N."/>
            <person name="Walter M.C."/>
            <person name="O'Connor E."/>
            <person name="Balint B."/>
            <person name="Krizsan K."/>
            <person name="Kiss B."/>
            <person name="Hess J."/>
            <person name="Varga T."/>
            <person name="Slot J."/>
            <person name="Riley R."/>
            <person name="Boka B."/>
            <person name="Rigling D."/>
            <person name="Barry K."/>
            <person name="Lee J."/>
            <person name="Mihaltcheva S."/>
            <person name="LaButti K."/>
            <person name="Lipzen A."/>
            <person name="Waldron R."/>
            <person name="Moloney N.M."/>
            <person name="Sperisen C."/>
            <person name="Kredics L."/>
            <person name="Vagvoelgyi C."/>
            <person name="Patrignani A."/>
            <person name="Fitzpatrick D."/>
            <person name="Nagy I."/>
            <person name="Doyle S."/>
            <person name="Anderson J.B."/>
            <person name="Grigoriev I.V."/>
            <person name="Gueldener U."/>
            <person name="Muensterkoetter M."/>
            <person name="Nagy L.G."/>
        </authorList>
    </citation>
    <scope>NUCLEOTIDE SEQUENCE [LARGE SCALE GENOMIC DNA]</scope>
    <source>
        <strain evidence="2">Ar21-2</strain>
    </source>
</reference>
<keyword evidence="2" id="KW-1185">Reference proteome</keyword>
<sequence>MLLQTELMLEDKWWKCSNGLYIVQLHLVPSAETPGDWHIGYLALHSQLKTPSAGTPELDWSSKLVHLAPRLTLAAQLLLDQAREPKATSGIHADHTSANKANNVNALLNLAPEETARYCQVHRAHGITVTALMLTLLALAEIESTLQVVLKSGNGELTAKNIGAYEQASHFLFGFYFINHRHKLPGEYATLEDGTLLFGCEGSNLLFDMMSMRKAIQFDKQTGNIQHTTTDKVLWDRIIVIPSQSALRYSDWTTVFQREGDWQFALDEGLHNNTAFHLRVPVMSSIGDYHGMDILNPFIPETGALAKELAKWLSQENMDLYAGIFKEWLDISES</sequence>
<accession>A0A2H3CD54</accession>
<dbReference type="EMBL" id="KZ293737">
    <property type="protein sequence ID" value="PBK81005.1"/>
    <property type="molecule type" value="Genomic_DNA"/>
</dbReference>
<evidence type="ECO:0000313" key="2">
    <source>
        <dbReference type="Proteomes" id="UP000217790"/>
    </source>
</evidence>
<dbReference type="InParanoid" id="A0A2H3CD54"/>
<feature type="non-terminal residue" evidence="1">
    <location>
        <position position="334"/>
    </location>
</feature>
<organism evidence="1 2">
    <name type="scientific">Armillaria gallica</name>
    <name type="common">Bulbous honey fungus</name>
    <name type="synonym">Armillaria bulbosa</name>
    <dbReference type="NCBI Taxonomy" id="47427"/>
    <lineage>
        <taxon>Eukaryota</taxon>
        <taxon>Fungi</taxon>
        <taxon>Dikarya</taxon>
        <taxon>Basidiomycota</taxon>
        <taxon>Agaricomycotina</taxon>
        <taxon>Agaricomycetes</taxon>
        <taxon>Agaricomycetidae</taxon>
        <taxon>Agaricales</taxon>
        <taxon>Marasmiineae</taxon>
        <taxon>Physalacriaceae</taxon>
        <taxon>Armillaria</taxon>
    </lineage>
</organism>
<proteinExistence type="predicted"/>
<dbReference type="Proteomes" id="UP000217790">
    <property type="component" value="Unassembled WGS sequence"/>
</dbReference>
<evidence type="ECO:0000313" key="1">
    <source>
        <dbReference type="EMBL" id="PBK81005.1"/>
    </source>
</evidence>